<dbReference type="Pfam" id="PF12348">
    <property type="entry name" value="CLASP_N"/>
    <property type="match status" value="1"/>
</dbReference>
<dbReference type="InterPro" id="IPR011989">
    <property type="entry name" value="ARM-like"/>
</dbReference>
<dbReference type="InterPro" id="IPR034085">
    <property type="entry name" value="TOG"/>
</dbReference>
<dbReference type="PANTHER" id="PTHR21567:SF65">
    <property type="entry name" value="ARM REPEAT SUPERFAMILY PROTEIN"/>
    <property type="match status" value="1"/>
</dbReference>
<dbReference type="SMART" id="SM01349">
    <property type="entry name" value="TOG"/>
    <property type="match status" value="1"/>
</dbReference>
<gene>
    <name evidence="2" type="ORF">Tco_0774958</name>
</gene>
<reference evidence="2" key="1">
    <citation type="journal article" date="2022" name="Int. J. Mol. Sci.">
        <title>Draft Genome of Tanacetum Coccineum: Genomic Comparison of Closely Related Tanacetum-Family Plants.</title>
        <authorList>
            <person name="Yamashiro T."/>
            <person name="Shiraishi A."/>
            <person name="Nakayama K."/>
            <person name="Satake H."/>
        </authorList>
    </citation>
    <scope>NUCLEOTIDE SEQUENCE</scope>
</reference>
<dbReference type="Proteomes" id="UP001151760">
    <property type="component" value="Unassembled WGS sequence"/>
</dbReference>
<comment type="caution">
    <text evidence="2">The sequence shown here is derived from an EMBL/GenBank/DDBJ whole genome shotgun (WGS) entry which is preliminary data.</text>
</comment>
<name>A0ABQ4ZTS3_9ASTR</name>
<sequence>MEGLESKDWLKVCESLNDVRRFALYHSAFLLPILEKVMMVLVKSMKNPRSALCKTAIMAAADLFKSYGDKLLESATSDAVDQVMLQLLLKASQDKKFVCEEAERTLKTMVVSTASIPLLQKVKVYAKHGNMRVRAKAAVSIAQCVSKMDVGEMKEYGLVLLVQMSAELLKDRLPEAREAARGMVLLIHKAVVEEEEEEKQQEMWQSFCQSNLSAIDALAMAKLVASQ</sequence>
<evidence type="ECO:0000313" key="2">
    <source>
        <dbReference type="EMBL" id="GJS92322.1"/>
    </source>
</evidence>
<reference evidence="2" key="2">
    <citation type="submission" date="2022-01" db="EMBL/GenBank/DDBJ databases">
        <authorList>
            <person name="Yamashiro T."/>
            <person name="Shiraishi A."/>
            <person name="Satake H."/>
            <person name="Nakayama K."/>
        </authorList>
    </citation>
    <scope>NUCLEOTIDE SEQUENCE</scope>
</reference>
<dbReference type="InterPro" id="IPR016024">
    <property type="entry name" value="ARM-type_fold"/>
</dbReference>
<organism evidence="2 3">
    <name type="scientific">Tanacetum coccineum</name>
    <dbReference type="NCBI Taxonomy" id="301880"/>
    <lineage>
        <taxon>Eukaryota</taxon>
        <taxon>Viridiplantae</taxon>
        <taxon>Streptophyta</taxon>
        <taxon>Embryophyta</taxon>
        <taxon>Tracheophyta</taxon>
        <taxon>Spermatophyta</taxon>
        <taxon>Magnoliopsida</taxon>
        <taxon>eudicotyledons</taxon>
        <taxon>Gunneridae</taxon>
        <taxon>Pentapetalae</taxon>
        <taxon>asterids</taxon>
        <taxon>campanulids</taxon>
        <taxon>Asterales</taxon>
        <taxon>Asteraceae</taxon>
        <taxon>Asteroideae</taxon>
        <taxon>Anthemideae</taxon>
        <taxon>Anthemidinae</taxon>
        <taxon>Tanacetum</taxon>
    </lineage>
</organism>
<accession>A0ABQ4ZTS3</accession>
<evidence type="ECO:0000259" key="1">
    <source>
        <dbReference type="SMART" id="SM01349"/>
    </source>
</evidence>
<dbReference type="InterPro" id="IPR024395">
    <property type="entry name" value="CLASP_N_dom"/>
</dbReference>
<dbReference type="SUPFAM" id="SSF48371">
    <property type="entry name" value="ARM repeat"/>
    <property type="match status" value="1"/>
</dbReference>
<proteinExistence type="predicted"/>
<keyword evidence="3" id="KW-1185">Reference proteome</keyword>
<dbReference type="Gene3D" id="1.25.10.10">
    <property type="entry name" value="Leucine-rich Repeat Variant"/>
    <property type="match status" value="1"/>
</dbReference>
<feature type="domain" description="TOG" evidence="1">
    <location>
        <begin position="1"/>
        <end position="223"/>
    </location>
</feature>
<protein>
    <submittedName>
        <fullName evidence="2">TOG array regulator of axonemal microtubules protein 1</fullName>
    </submittedName>
</protein>
<dbReference type="EMBL" id="BQNB010011573">
    <property type="protein sequence ID" value="GJS92322.1"/>
    <property type="molecule type" value="Genomic_DNA"/>
</dbReference>
<evidence type="ECO:0000313" key="3">
    <source>
        <dbReference type="Proteomes" id="UP001151760"/>
    </source>
</evidence>
<dbReference type="PANTHER" id="PTHR21567">
    <property type="entry name" value="CLASP"/>
    <property type="match status" value="1"/>
</dbReference>